<dbReference type="InterPro" id="IPR001789">
    <property type="entry name" value="Sig_transdc_resp-reg_receiver"/>
</dbReference>
<name>A0A3B1CKZ9_9ZZZZ</name>
<dbReference type="SMART" id="SM00448">
    <property type="entry name" value="REC"/>
    <property type="match status" value="1"/>
</dbReference>
<dbReference type="AlphaFoldDB" id="A0A3B1CKZ9"/>
<dbReference type="SUPFAM" id="SSF52172">
    <property type="entry name" value="CheY-like"/>
    <property type="match status" value="1"/>
</dbReference>
<dbReference type="InterPro" id="IPR050595">
    <property type="entry name" value="Bact_response_regulator"/>
</dbReference>
<accession>A0A3B1CKZ9</accession>
<evidence type="ECO:0000313" key="5">
    <source>
        <dbReference type="EMBL" id="VAX27191.1"/>
    </source>
</evidence>
<sequence>MKLFIADDSIILQDRLTEMLSDIENLEIVGTAVNSLDAYKKIELSKPDIIITDIRMPGGGGIELAEYIHHKHPEIVLIVYTNYTYPQYLTKAKAIGVNYFFHKTTQAEELYQTINMLCNKNDFLKKELNTIDEN</sequence>
<feature type="domain" description="Response regulatory" evidence="4">
    <location>
        <begin position="2"/>
        <end position="118"/>
    </location>
</feature>
<dbReference type="InterPro" id="IPR011006">
    <property type="entry name" value="CheY-like_superfamily"/>
</dbReference>
<keyword evidence="2" id="KW-0902">Two-component regulatory system</keyword>
<evidence type="ECO:0000259" key="4">
    <source>
        <dbReference type="PROSITE" id="PS50110"/>
    </source>
</evidence>
<gene>
    <name evidence="5" type="ORF">MNBD_IGNAVI01-1572</name>
</gene>
<evidence type="ECO:0000256" key="1">
    <source>
        <dbReference type="ARBA" id="ARBA00022553"/>
    </source>
</evidence>
<reference evidence="5" key="1">
    <citation type="submission" date="2018-06" db="EMBL/GenBank/DDBJ databases">
        <authorList>
            <person name="Zhirakovskaya E."/>
        </authorList>
    </citation>
    <scope>NUCLEOTIDE SEQUENCE</scope>
</reference>
<dbReference type="Gene3D" id="3.40.50.2300">
    <property type="match status" value="1"/>
</dbReference>
<feature type="coiled-coil region" evidence="3">
    <location>
        <begin position="107"/>
        <end position="134"/>
    </location>
</feature>
<dbReference type="PROSITE" id="PS50110">
    <property type="entry name" value="RESPONSE_REGULATORY"/>
    <property type="match status" value="1"/>
</dbReference>
<dbReference type="EMBL" id="UOGD01000372">
    <property type="protein sequence ID" value="VAX27191.1"/>
    <property type="molecule type" value="Genomic_DNA"/>
</dbReference>
<evidence type="ECO:0000256" key="2">
    <source>
        <dbReference type="ARBA" id="ARBA00023012"/>
    </source>
</evidence>
<evidence type="ECO:0000256" key="3">
    <source>
        <dbReference type="SAM" id="Coils"/>
    </source>
</evidence>
<keyword evidence="1" id="KW-0597">Phosphoprotein</keyword>
<dbReference type="Pfam" id="PF00072">
    <property type="entry name" value="Response_reg"/>
    <property type="match status" value="1"/>
</dbReference>
<keyword evidence="3" id="KW-0175">Coiled coil</keyword>
<dbReference type="PANTHER" id="PTHR44591">
    <property type="entry name" value="STRESS RESPONSE REGULATOR PROTEIN 1"/>
    <property type="match status" value="1"/>
</dbReference>
<organism evidence="5">
    <name type="scientific">hydrothermal vent metagenome</name>
    <dbReference type="NCBI Taxonomy" id="652676"/>
    <lineage>
        <taxon>unclassified sequences</taxon>
        <taxon>metagenomes</taxon>
        <taxon>ecological metagenomes</taxon>
    </lineage>
</organism>
<proteinExistence type="predicted"/>
<dbReference type="GO" id="GO:0000160">
    <property type="term" value="P:phosphorelay signal transduction system"/>
    <property type="evidence" value="ECO:0007669"/>
    <property type="project" value="UniProtKB-KW"/>
</dbReference>
<dbReference type="PANTHER" id="PTHR44591:SF14">
    <property type="entry name" value="PROTEIN PILG"/>
    <property type="match status" value="1"/>
</dbReference>
<protein>
    <recommendedName>
        <fullName evidence="4">Response regulatory domain-containing protein</fullName>
    </recommendedName>
</protein>